<evidence type="ECO:0000256" key="4">
    <source>
        <dbReference type="ARBA" id="ARBA00022617"/>
    </source>
</evidence>
<evidence type="ECO:0000256" key="9">
    <source>
        <dbReference type="ARBA" id="ARBA00023136"/>
    </source>
</evidence>
<accession>A0AAN9ICV7</accession>
<keyword evidence="7 10" id="KW-0408">Iron</keyword>
<evidence type="ECO:0000256" key="3">
    <source>
        <dbReference type="ARBA" id="ARBA00010617"/>
    </source>
</evidence>
<evidence type="ECO:0000256" key="10">
    <source>
        <dbReference type="PIRSR" id="PIRSR602401-1"/>
    </source>
</evidence>
<dbReference type="FunFam" id="1.10.630.10:FF:000019">
    <property type="entry name" value="Cytochrome P450 family protein"/>
    <property type="match status" value="1"/>
</dbReference>
<comment type="cofactor">
    <cofactor evidence="1 10">
        <name>heme</name>
        <dbReference type="ChEBI" id="CHEBI:30413"/>
    </cofactor>
</comment>
<evidence type="ECO:0000256" key="12">
    <source>
        <dbReference type="SAM" id="Phobius"/>
    </source>
</evidence>
<dbReference type="CDD" id="cd20655">
    <property type="entry name" value="CYP93"/>
    <property type="match status" value="1"/>
</dbReference>
<keyword evidence="4 10" id="KW-0349">Heme</keyword>
<dbReference type="PRINTS" id="PR00385">
    <property type="entry name" value="P450"/>
</dbReference>
<keyword evidence="12" id="KW-0812">Transmembrane</keyword>
<evidence type="ECO:0008006" key="15">
    <source>
        <dbReference type="Google" id="ProtNLM"/>
    </source>
</evidence>
<keyword evidence="9 12" id="KW-0472">Membrane</keyword>
<keyword evidence="6 11" id="KW-0560">Oxidoreductase</keyword>
<dbReference type="PANTHER" id="PTHR47943">
    <property type="entry name" value="CYTOCHROME P450 93A3-LIKE"/>
    <property type="match status" value="1"/>
</dbReference>
<keyword evidence="5 10" id="KW-0479">Metal-binding</keyword>
<reference evidence="13 14" key="1">
    <citation type="submission" date="2024-01" db="EMBL/GenBank/DDBJ databases">
        <title>The genomes of 5 underutilized Papilionoideae crops provide insights into root nodulation and disease resistanc.</title>
        <authorList>
            <person name="Yuan L."/>
        </authorList>
    </citation>
    <scope>NUCLEOTIDE SEQUENCE [LARGE SCALE GENOMIC DNA]</scope>
    <source>
        <strain evidence="13">ZHUSHIDOU_FW_LH</strain>
        <tissue evidence="13">Leaf</tissue>
    </source>
</reference>
<name>A0AAN9ICV7_CROPI</name>
<evidence type="ECO:0000256" key="8">
    <source>
        <dbReference type="ARBA" id="ARBA00023033"/>
    </source>
</evidence>
<keyword evidence="14" id="KW-1185">Reference proteome</keyword>
<evidence type="ECO:0000256" key="5">
    <source>
        <dbReference type="ARBA" id="ARBA00022723"/>
    </source>
</evidence>
<dbReference type="InterPro" id="IPR017972">
    <property type="entry name" value="Cyt_P450_CS"/>
</dbReference>
<dbReference type="Gene3D" id="1.10.630.10">
    <property type="entry name" value="Cytochrome P450"/>
    <property type="match status" value="1"/>
</dbReference>
<dbReference type="PRINTS" id="PR00463">
    <property type="entry name" value="EP450I"/>
</dbReference>
<dbReference type="PANTHER" id="PTHR47943:SF8">
    <property type="entry name" value="CYTOCHROME P450"/>
    <property type="match status" value="1"/>
</dbReference>
<proteinExistence type="inferred from homology"/>
<dbReference type="GO" id="GO:0016705">
    <property type="term" value="F:oxidoreductase activity, acting on paired donors, with incorporation or reduction of molecular oxygen"/>
    <property type="evidence" value="ECO:0007669"/>
    <property type="project" value="InterPro"/>
</dbReference>
<dbReference type="SUPFAM" id="SSF48264">
    <property type="entry name" value="Cytochrome P450"/>
    <property type="match status" value="1"/>
</dbReference>
<dbReference type="InterPro" id="IPR036396">
    <property type="entry name" value="Cyt_P450_sf"/>
</dbReference>
<dbReference type="GO" id="GO:0004497">
    <property type="term" value="F:monooxygenase activity"/>
    <property type="evidence" value="ECO:0007669"/>
    <property type="project" value="UniProtKB-KW"/>
</dbReference>
<dbReference type="Proteomes" id="UP001372338">
    <property type="component" value="Unassembled WGS sequence"/>
</dbReference>
<comment type="similarity">
    <text evidence="3 11">Belongs to the cytochrome P450 family.</text>
</comment>
<dbReference type="InterPro" id="IPR001128">
    <property type="entry name" value="Cyt_P450"/>
</dbReference>
<dbReference type="EMBL" id="JAYWIO010000004">
    <property type="protein sequence ID" value="KAK7268196.1"/>
    <property type="molecule type" value="Genomic_DNA"/>
</dbReference>
<protein>
    <recommendedName>
        <fullName evidence="15">Cytochrome P450</fullName>
    </recommendedName>
</protein>
<dbReference type="Pfam" id="PF00067">
    <property type="entry name" value="p450"/>
    <property type="match status" value="1"/>
</dbReference>
<dbReference type="AlphaFoldDB" id="A0AAN9ICV7"/>
<dbReference type="GO" id="GO:0016020">
    <property type="term" value="C:membrane"/>
    <property type="evidence" value="ECO:0007669"/>
    <property type="project" value="UniProtKB-SubCell"/>
</dbReference>
<keyword evidence="12" id="KW-1133">Transmembrane helix</keyword>
<dbReference type="PROSITE" id="PS00086">
    <property type="entry name" value="CYTOCHROME_P450"/>
    <property type="match status" value="1"/>
</dbReference>
<feature type="transmembrane region" description="Helical" evidence="12">
    <location>
        <begin position="6"/>
        <end position="25"/>
    </location>
</feature>
<evidence type="ECO:0000313" key="13">
    <source>
        <dbReference type="EMBL" id="KAK7268196.1"/>
    </source>
</evidence>
<evidence type="ECO:0000256" key="6">
    <source>
        <dbReference type="ARBA" id="ARBA00023002"/>
    </source>
</evidence>
<comment type="subcellular location">
    <subcellularLocation>
        <location evidence="2">Membrane</location>
    </subcellularLocation>
</comment>
<sequence length="516" mass="58859">MAEFQFYIQLFFIWLLSTLVLRAMLARKQHKKGGVRTPPSPLALPIIGHLHLISSLPHQSFHNLSKRYGPIMHISLGSVPCVVASSPEILKEFLKTHENSFSNRFVPSAVHYLSYGWNGFMFAPYGKYWRFMKKLCVSELLGSRTLDQLLPVRREETVRFLRLMLKKGEVGEVVDVGDELMTLSNSIISRMAMSRKCYENDDDMEDIRKMVKDTAELAGKFNVSDFVWFCKNLDLQGLNKRVKGIFERFDSMMERVIKEHEEERAKRKERGEGDGIKDLLDILLDIHEDMSTEIKLTRENIKAFIMDIFMAGTDTSALTTEWALAELINNPHVMEKARQEIDSVTGKSRLVEESDLPNLPYMRAILKETLRIHPSAPLIGRESSESCNVSGYDIPAKSVFFVNVWSMGRDPNIWENPLEFRPERFMSGESSHHIDVRGQHFQLIPFGTGRRVCPGASLAMQFIPTNLAAMIQCFEWKVVGGSNNGIVDMEEKGGVTLPRAHPLLLVPVPRRNSFLP</sequence>
<comment type="caution">
    <text evidence="13">The sequence shown here is derived from an EMBL/GenBank/DDBJ whole genome shotgun (WGS) entry which is preliminary data.</text>
</comment>
<feature type="binding site" description="axial binding residue" evidence="10">
    <location>
        <position position="453"/>
    </location>
    <ligand>
        <name>heme</name>
        <dbReference type="ChEBI" id="CHEBI:30413"/>
    </ligand>
    <ligandPart>
        <name>Fe</name>
        <dbReference type="ChEBI" id="CHEBI:18248"/>
    </ligandPart>
</feature>
<dbReference type="InterPro" id="IPR002401">
    <property type="entry name" value="Cyt_P450_E_grp-I"/>
</dbReference>
<evidence type="ECO:0000256" key="7">
    <source>
        <dbReference type="ARBA" id="ARBA00023004"/>
    </source>
</evidence>
<keyword evidence="8 11" id="KW-0503">Monooxygenase</keyword>
<evidence type="ECO:0000256" key="1">
    <source>
        <dbReference type="ARBA" id="ARBA00001971"/>
    </source>
</evidence>
<dbReference type="GO" id="GO:0005506">
    <property type="term" value="F:iron ion binding"/>
    <property type="evidence" value="ECO:0007669"/>
    <property type="project" value="InterPro"/>
</dbReference>
<organism evidence="13 14">
    <name type="scientific">Crotalaria pallida</name>
    <name type="common">Smooth rattlebox</name>
    <name type="synonym">Crotalaria striata</name>
    <dbReference type="NCBI Taxonomy" id="3830"/>
    <lineage>
        <taxon>Eukaryota</taxon>
        <taxon>Viridiplantae</taxon>
        <taxon>Streptophyta</taxon>
        <taxon>Embryophyta</taxon>
        <taxon>Tracheophyta</taxon>
        <taxon>Spermatophyta</taxon>
        <taxon>Magnoliopsida</taxon>
        <taxon>eudicotyledons</taxon>
        <taxon>Gunneridae</taxon>
        <taxon>Pentapetalae</taxon>
        <taxon>rosids</taxon>
        <taxon>fabids</taxon>
        <taxon>Fabales</taxon>
        <taxon>Fabaceae</taxon>
        <taxon>Papilionoideae</taxon>
        <taxon>50 kb inversion clade</taxon>
        <taxon>genistoids sensu lato</taxon>
        <taxon>core genistoids</taxon>
        <taxon>Crotalarieae</taxon>
        <taxon>Crotalaria</taxon>
    </lineage>
</organism>
<evidence type="ECO:0000256" key="2">
    <source>
        <dbReference type="ARBA" id="ARBA00004370"/>
    </source>
</evidence>
<gene>
    <name evidence="13" type="ORF">RIF29_20887</name>
</gene>
<evidence type="ECO:0000313" key="14">
    <source>
        <dbReference type="Proteomes" id="UP001372338"/>
    </source>
</evidence>
<evidence type="ECO:0000256" key="11">
    <source>
        <dbReference type="RuleBase" id="RU000461"/>
    </source>
</evidence>
<dbReference type="GO" id="GO:0020037">
    <property type="term" value="F:heme binding"/>
    <property type="evidence" value="ECO:0007669"/>
    <property type="project" value="InterPro"/>
</dbReference>